<evidence type="ECO:0000256" key="7">
    <source>
        <dbReference type="ARBA" id="ARBA00022989"/>
    </source>
</evidence>
<keyword evidence="8 10" id="KW-0472">Membrane</keyword>
<dbReference type="RefSeq" id="WP_200966613.1">
    <property type="nucleotide sequence ID" value="NZ_BMAQ01000017.1"/>
</dbReference>
<evidence type="ECO:0000256" key="2">
    <source>
        <dbReference type="ARBA" id="ARBA00005745"/>
    </source>
</evidence>
<gene>
    <name evidence="12" type="ORF">PRECH8_16560</name>
</gene>
<dbReference type="PANTHER" id="PTHR30012">
    <property type="entry name" value="GENERAL SECRETION PATHWAY PROTEIN"/>
    <property type="match status" value="1"/>
</dbReference>
<dbReference type="InterPro" id="IPR001992">
    <property type="entry name" value="T2SS_GspF/T4SS_PilC_CS"/>
</dbReference>
<comment type="similarity">
    <text evidence="2 9">Belongs to the GSP F family.</text>
</comment>
<evidence type="ECO:0000313" key="13">
    <source>
        <dbReference type="Proteomes" id="UP000654993"/>
    </source>
</evidence>
<dbReference type="InterPro" id="IPR003004">
    <property type="entry name" value="GspF/PilC"/>
</dbReference>
<keyword evidence="7 10" id="KW-1133">Transmembrane helix</keyword>
<dbReference type="GO" id="GO:0005886">
    <property type="term" value="C:plasma membrane"/>
    <property type="evidence" value="ECO:0007669"/>
    <property type="project" value="UniProtKB-SubCell"/>
</dbReference>
<evidence type="ECO:0000259" key="11">
    <source>
        <dbReference type="Pfam" id="PF00482"/>
    </source>
</evidence>
<evidence type="ECO:0000256" key="8">
    <source>
        <dbReference type="ARBA" id="ARBA00023136"/>
    </source>
</evidence>
<keyword evidence="4" id="KW-1003">Cell membrane</keyword>
<feature type="transmembrane region" description="Helical" evidence="10">
    <location>
        <begin position="376"/>
        <end position="398"/>
    </location>
</feature>
<evidence type="ECO:0000256" key="1">
    <source>
        <dbReference type="ARBA" id="ARBA00004429"/>
    </source>
</evidence>
<name>A0A916VHH5_9BACL</name>
<comment type="caution">
    <text evidence="12">The sequence shown here is derived from an EMBL/GenBank/DDBJ whole genome shotgun (WGS) entry which is preliminary data.</text>
</comment>
<evidence type="ECO:0000256" key="4">
    <source>
        <dbReference type="ARBA" id="ARBA00022475"/>
    </source>
</evidence>
<evidence type="ECO:0000256" key="9">
    <source>
        <dbReference type="RuleBase" id="RU003923"/>
    </source>
</evidence>
<dbReference type="PROSITE" id="PS00874">
    <property type="entry name" value="T2SP_F"/>
    <property type="match status" value="1"/>
</dbReference>
<evidence type="ECO:0000256" key="5">
    <source>
        <dbReference type="ARBA" id="ARBA00022519"/>
    </source>
</evidence>
<sequence length="403" mass="45136">MAYFVYEAVNESGKKVKGQIQSPNKHAAVTELTGRGLILRSIQERPETLLTKEFFIGRPVKLEDFVIFCRQFATLIRSGIQIDQALGILEDQTTSKYLKRALGEVYHQVRSGRSLSSSMAQHPKIFPEMFVHMIESAEASGSMEEVLLRMADHYEKEHKTVEKIKSAMTYPIIVLVVAIAVLIFLLTNIVPKFTAMFADLGAELPLITKFIMALSDFVQASWLLIFIVAIGLVVGLRFALRDEQIRYHWDGLKFKIPVFGSVIQKAAIARMARTMASLFASAVPVMQTLAISKKVVGNKVLAEVLDNASNSLAQGKQLSEPFRESKMFPKMVIQMLTIGEETGQVDNMLVKIAEFYEDEVEQNVDRLKAMLEPVMMLFLAGLVGIIVAAIMTPMFSLYDAFLR</sequence>
<feature type="transmembrane region" description="Helical" evidence="10">
    <location>
        <begin position="168"/>
        <end position="190"/>
    </location>
</feature>
<accession>A0A916VHH5</accession>
<keyword evidence="13" id="KW-1185">Reference proteome</keyword>
<dbReference type="Gene3D" id="1.20.81.30">
    <property type="entry name" value="Type II secretion system (T2SS), domain F"/>
    <property type="match status" value="2"/>
</dbReference>
<comment type="subcellular location">
    <subcellularLocation>
        <location evidence="1">Cell inner membrane</location>
        <topology evidence="1">Multi-pass membrane protein</topology>
    </subcellularLocation>
    <subcellularLocation>
        <location evidence="9">Cell membrane</location>
        <topology evidence="9">Multi-pass membrane protein</topology>
    </subcellularLocation>
</comment>
<dbReference type="EMBL" id="BMAQ01000017">
    <property type="protein sequence ID" value="GFR38360.1"/>
    <property type="molecule type" value="Genomic_DNA"/>
</dbReference>
<dbReference type="AlphaFoldDB" id="A0A916VHH5"/>
<dbReference type="InterPro" id="IPR018076">
    <property type="entry name" value="T2SS_GspF_dom"/>
</dbReference>
<proteinExistence type="inferred from homology"/>
<keyword evidence="3 9" id="KW-0813">Transport</keyword>
<evidence type="ECO:0000313" key="12">
    <source>
        <dbReference type="EMBL" id="GFR38360.1"/>
    </source>
</evidence>
<feature type="domain" description="Type II secretion system protein GspF" evidence="11">
    <location>
        <begin position="272"/>
        <end position="393"/>
    </location>
</feature>
<dbReference type="Proteomes" id="UP000654993">
    <property type="component" value="Unassembled WGS sequence"/>
</dbReference>
<protein>
    <submittedName>
        <fullName evidence="12">Phytochrome sensor protein</fullName>
    </submittedName>
</protein>
<dbReference type="PRINTS" id="PR00812">
    <property type="entry name" value="BCTERIALGSPF"/>
</dbReference>
<evidence type="ECO:0000256" key="10">
    <source>
        <dbReference type="SAM" id="Phobius"/>
    </source>
</evidence>
<keyword evidence="5" id="KW-0997">Cell inner membrane</keyword>
<dbReference type="FunFam" id="1.20.81.30:FF:000001">
    <property type="entry name" value="Type II secretion system protein F"/>
    <property type="match status" value="2"/>
</dbReference>
<organism evidence="12 13">
    <name type="scientific">Insulibacter thermoxylanivorax</name>
    <dbReference type="NCBI Taxonomy" id="2749268"/>
    <lineage>
        <taxon>Bacteria</taxon>
        <taxon>Bacillati</taxon>
        <taxon>Bacillota</taxon>
        <taxon>Bacilli</taxon>
        <taxon>Bacillales</taxon>
        <taxon>Paenibacillaceae</taxon>
        <taxon>Insulibacter</taxon>
    </lineage>
</organism>
<reference evidence="12" key="1">
    <citation type="submission" date="2020-08" db="EMBL/GenBank/DDBJ databases">
        <authorList>
            <person name="Uke A."/>
            <person name="Chhe C."/>
            <person name="Baramee S."/>
            <person name="Kosugi A."/>
        </authorList>
    </citation>
    <scope>NUCLEOTIDE SEQUENCE</scope>
    <source>
        <strain evidence="12">DA-C8</strain>
    </source>
</reference>
<dbReference type="InterPro" id="IPR042094">
    <property type="entry name" value="T2SS_GspF_sf"/>
</dbReference>
<dbReference type="Pfam" id="PF00482">
    <property type="entry name" value="T2SSF"/>
    <property type="match status" value="2"/>
</dbReference>
<evidence type="ECO:0000256" key="3">
    <source>
        <dbReference type="ARBA" id="ARBA00022448"/>
    </source>
</evidence>
<feature type="transmembrane region" description="Helical" evidence="10">
    <location>
        <begin position="220"/>
        <end position="240"/>
    </location>
</feature>
<dbReference type="GO" id="GO:0009306">
    <property type="term" value="P:protein secretion"/>
    <property type="evidence" value="ECO:0007669"/>
    <property type="project" value="InterPro"/>
</dbReference>
<evidence type="ECO:0000256" key="6">
    <source>
        <dbReference type="ARBA" id="ARBA00022692"/>
    </source>
</evidence>
<feature type="domain" description="Type II secretion system protein GspF" evidence="11">
    <location>
        <begin position="68"/>
        <end position="191"/>
    </location>
</feature>
<keyword evidence="6 9" id="KW-0812">Transmembrane</keyword>
<reference evidence="12" key="2">
    <citation type="journal article" date="2021" name="Data Brief">
        <title>Draft genome sequence data of the facultative, thermophilic, xylanolytic bacterium Paenibacillus sp. strain DA-C8.</title>
        <authorList>
            <person name="Chhe C."/>
            <person name="Uke A."/>
            <person name="Baramee S."/>
            <person name="Ungkulpasvich U."/>
            <person name="Tachaapaikoon C."/>
            <person name="Pason P."/>
            <person name="Waeonukul R."/>
            <person name="Ratanakhanokchai K."/>
            <person name="Kosugi A."/>
        </authorList>
    </citation>
    <scope>NUCLEOTIDE SEQUENCE</scope>
    <source>
        <strain evidence="12">DA-C8</strain>
    </source>
</reference>
<dbReference type="PANTHER" id="PTHR30012:SF0">
    <property type="entry name" value="TYPE II SECRETION SYSTEM PROTEIN F-RELATED"/>
    <property type="match status" value="1"/>
</dbReference>